<gene>
    <name evidence="1" type="ordered locus">YN1551_2229</name>
</gene>
<dbReference type="EMBL" id="CP001404">
    <property type="protein sequence ID" value="ACP49222.1"/>
    <property type="molecule type" value="Genomic_DNA"/>
</dbReference>
<organism evidence="1 2">
    <name type="scientific">Saccharolobus islandicus (strain Y.N.15.51 / Yellowstone #2)</name>
    <name type="common">Sulfolobus islandicus</name>
    <dbReference type="NCBI Taxonomy" id="419942"/>
    <lineage>
        <taxon>Archaea</taxon>
        <taxon>Thermoproteota</taxon>
        <taxon>Thermoprotei</taxon>
        <taxon>Sulfolobales</taxon>
        <taxon>Sulfolobaceae</taxon>
        <taxon>Saccharolobus</taxon>
    </lineage>
</organism>
<dbReference type="AlphaFoldDB" id="C3NJK5"/>
<name>C3NJK5_SACI1</name>
<sequence length="49" mass="5554">MKSGYVTLSSVVQNYNLTELIAKKAFYALKNENIGKIHEVKGEIVLKRD</sequence>
<evidence type="ECO:0000313" key="2">
    <source>
        <dbReference type="Proteomes" id="UP000006818"/>
    </source>
</evidence>
<reference evidence="1 2" key="1">
    <citation type="journal article" date="2009" name="Proc. Natl. Acad. Sci. U.S.A.">
        <title>Biogeography of the Sulfolobus islandicus pan-genome.</title>
        <authorList>
            <person name="Reno M.L."/>
            <person name="Held N.L."/>
            <person name="Fields C.J."/>
            <person name="Burke P.V."/>
            <person name="Whitaker R.J."/>
        </authorList>
    </citation>
    <scope>NUCLEOTIDE SEQUENCE [LARGE SCALE GENOMIC DNA]</scope>
    <source>
        <strain evidence="2">Y.N.15.51 / Yellowstone #2</strain>
    </source>
</reference>
<evidence type="ECO:0000313" key="1">
    <source>
        <dbReference type="EMBL" id="ACP49222.1"/>
    </source>
</evidence>
<proteinExistence type="predicted"/>
<dbReference type="KEGG" id="sin:YN1551_2229"/>
<dbReference type="Proteomes" id="UP000006818">
    <property type="component" value="Chromosome"/>
</dbReference>
<accession>C3NJK5</accession>
<dbReference type="RefSeq" id="WP_012717803.1">
    <property type="nucleotide sequence ID" value="NC_012623.1"/>
</dbReference>
<dbReference type="HOGENOM" id="CLU_3131025_0_0_2"/>
<protein>
    <submittedName>
        <fullName evidence="1">Uncharacterized protein</fullName>
    </submittedName>
</protein>
<dbReference type="GeneID" id="58787568"/>